<feature type="transmembrane region" description="Helical" evidence="1">
    <location>
        <begin position="221"/>
        <end position="237"/>
    </location>
</feature>
<dbReference type="EMBL" id="BAABAK010000020">
    <property type="protein sequence ID" value="GAA3982706.1"/>
    <property type="molecule type" value="Genomic_DNA"/>
</dbReference>
<dbReference type="RefSeq" id="WP_316763083.1">
    <property type="nucleotide sequence ID" value="NZ_BAABAK010000020.1"/>
</dbReference>
<proteinExistence type="predicted"/>
<evidence type="ECO:0000313" key="2">
    <source>
        <dbReference type="EMBL" id="GAA3982706.1"/>
    </source>
</evidence>
<keyword evidence="1" id="KW-0812">Transmembrane</keyword>
<evidence type="ECO:0008006" key="4">
    <source>
        <dbReference type="Google" id="ProtNLM"/>
    </source>
</evidence>
<feature type="transmembrane region" description="Helical" evidence="1">
    <location>
        <begin position="89"/>
        <end position="112"/>
    </location>
</feature>
<dbReference type="Proteomes" id="UP001501081">
    <property type="component" value="Unassembled WGS sequence"/>
</dbReference>
<organism evidence="2 3">
    <name type="scientific">Pedobacter ginsengiterrae</name>
    <dbReference type="NCBI Taxonomy" id="871696"/>
    <lineage>
        <taxon>Bacteria</taxon>
        <taxon>Pseudomonadati</taxon>
        <taxon>Bacteroidota</taxon>
        <taxon>Sphingobacteriia</taxon>
        <taxon>Sphingobacteriales</taxon>
        <taxon>Sphingobacteriaceae</taxon>
        <taxon>Pedobacter</taxon>
    </lineage>
</organism>
<accession>A0ABP7QIK1</accession>
<evidence type="ECO:0000313" key="3">
    <source>
        <dbReference type="Proteomes" id="UP001501081"/>
    </source>
</evidence>
<feature type="transmembrane region" description="Helical" evidence="1">
    <location>
        <begin position="49"/>
        <end position="69"/>
    </location>
</feature>
<reference evidence="3" key="1">
    <citation type="journal article" date="2019" name="Int. J. Syst. Evol. Microbiol.">
        <title>The Global Catalogue of Microorganisms (GCM) 10K type strain sequencing project: providing services to taxonomists for standard genome sequencing and annotation.</title>
        <authorList>
            <consortium name="The Broad Institute Genomics Platform"/>
            <consortium name="The Broad Institute Genome Sequencing Center for Infectious Disease"/>
            <person name="Wu L."/>
            <person name="Ma J."/>
        </authorList>
    </citation>
    <scope>NUCLEOTIDE SEQUENCE [LARGE SCALE GENOMIC DNA]</scope>
    <source>
        <strain evidence="3">JCM 17338</strain>
    </source>
</reference>
<keyword evidence="3" id="KW-1185">Reference proteome</keyword>
<feature type="transmembrane region" description="Helical" evidence="1">
    <location>
        <begin position="331"/>
        <end position="355"/>
    </location>
</feature>
<protein>
    <recommendedName>
        <fullName evidence="4">Oligosaccharide repeat unit polymerase</fullName>
    </recommendedName>
</protein>
<evidence type="ECO:0000256" key="1">
    <source>
        <dbReference type="SAM" id="Phobius"/>
    </source>
</evidence>
<keyword evidence="1" id="KW-0472">Membrane</keyword>
<feature type="transmembrane region" description="Helical" evidence="1">
    <location>
        <begin position="191"/>
        <end position="209"/>
    </location>
</feature>
<name>A0ABP7QIK1_9SPHI</name>
<feature type="transmembrane region" description="Helical" evidence="1">
    <location>
        <begin position="138"/>
        <end position="160"/>
    </location>
</feature>
<feature type="transmembrane region" description="Helical" evidence="1">
    <location>
        <begin position="367"/>
        <end position="386"/>
    </location>
</feature>
<keyword evidence="1" id="KW-1133">Transmembrane helix</keyword>
<feature type="transmembrane region" description="Helical" evidence="1">
    <location>
        <begin position="392"/>
        <end position="410"/>
    </location>
</feature>
<gene>
    <name evidence="2" type="ORF">GCM10022246_38370</name>
</gene>
<feature type="transmembrane region" description="Helical" evidence="1">
    <location>
        <begin position="167"/>
        <end position="185"/>
    </location>
</feature>
<feature type="transmembrane region" description="Helical" evidence="1">
    <location>
        <begin position="20"/>
        <end position="37"/>
    </location>
</feature>
<sequence>MILIYFILLFIVYLKSKSVVTFFILLQVVSLLGIVFIGQDFPIDTFFKFFNLLLTIVVLTLVIVPWQGFKNIKEITFANEAKLKKLTKFLLIISIFPFITFIVTSTFVFLFVDDINKFKYAEGVSDEFYYSLPFDVRAIILSAYLYGFSYFLIPLHFYYLAKKNYKLSFWCFLLSLNIILFGLTYFSRSAFVHYALIYISFLIILYGTLESRIKKIIKKTMVVSFVFILLYFVNVSLKRFTEDNLYADTIPANSFIQDPVLYSYFDYLSQWYYNNMYVLNTYEFKNFNGQLSLQPLLTLLGQYGIISYDPAYYYSLRQQLWPLHWYSFNGFVAYSIYDMGYILTILFCSIYAFIVVRLKPKNNQMPLLNLFLIVLLVQIPILAIFYSAVGGIVIPLLLSIPILLYLKISIKKTV</sequence>
<comment type="caution">
    <text evidence="2">The sequence shown here is derived from an EMBL/GenBank/DDBJ whole genome shotgun (WGS) entry which is preliminary data.</text>
</comment>